<reference evidence="1" key="1">
    <citation type="submission" date="2022-11" db="EMBL/GenBank/DDBJ databases">
        <authorList>
            <person name="Petersen C."/>
        </authorList>
    </citation>
    <scope>NUCLEOTIDE SEQUENCE</scope>
    <source>
        <strain evidence="1">IBT 16849</strain>
    </source>
</reference>
<sequence>MAGSTARSGQTGYTKSYIHVPSAERRSGFFDLHPRAEAMKNRSIFITLQVEDGAFFSVCPIIPVQKGDFLGIFAGVIRFSDSCSAVHGISGPEEKLWLDYSTMTGLLNLMRVSAPRGDADVHLQWELIDNGEKPSLMRRVSVHASRAIRSFEEIVRAAPRKEQYLMHQSPVYAKRGY</sequence>
<gene>
    <name evidence="1" type="ORF">N7472_004211</name>
</gene>
<dbReference type="Proteomes" id="UP001150879">
    <property type="component" value="Unassembled WGS sequence"/>
</dbReference>
<dbReference type="EMBL" id="JAPQKP010000003">
    <property type="protein sequence ID" value="KAJ5199007.1"/>
    <property type="molecule type" value="Genomic_DNA"/>
</dbReference>
<keyword evidence="2" id="KW-1185">Reference proteome</keyword>
<organism evidence="1 2">
    <name type="scientific">Penicillium cf. griseofulvum</name>
    <dbReference type="NCBI Taxonomy" id="2972120"/>
    <lineage>
        <taxon>Eukaryota</taxon>
        <taxon>Fungi</taxon>
        <taxon>Dikarya</taxon>
        <taxon>Ascomycota</taxon>
        <taxon>Pezizomycotina</taxon>
        <taxon>Eurotiomycetes</taxon>
        <taxon>Eurotiomycetidae</taxon>
        <taxon>Eurotiales</taxon>
        <taxon>Aspergillaceae</taxon>
        <taxon>Penicillium</taxon>
    </lineage>
</organism>
<name>A0A9W9JM89_9EURO</name>
<dbReference type="AlphaFoldDB" id="A0A9W9JM89"/>
<reference evidence="1" key="2">
    <citation type="journal article" date="2023" name="IMA Fungus">
        <title>Comparative genomic study of the Penicillium genus elucidates a diverse pangenome and 15 lateral gene transfer events.</title>
        <authorList>
            <person name="Petersen C."/>
            <person name="Sorensen T."/>
            <person name="Nielsen M.R."/>
            <person name="Sondergaard T.E."/>
            <person name="Sorensen J.L."/>
            <person name="Fitzpatrick D.A."/>
            <person name="Frisvad J.C."/>
            <person name="Nielsen K.L."/>
        </authorList>
    </citation>
    <scope>NUCLEOTIDE SEQUENCE</scope>
    <source>
        <strain evidence="1">IBT 16849</strain>
    </source>
</reference>
<comment type="caution">
    <text evidence="1">The sequence shown here is derived from an EMBL/GenBank/DDBJ whole genome shotgun (WGS) entry which is preliminary data.</text>
</comment>
<evidence type="ECO:0000313" key="2">
    <source>
        <dbReference type="Proteomes" id="UP001150879"/>
    </source>
</evidence>
<accession>A0A9W9JM89</accession>
<proteinExistence type="predicted"/>
<evidence type="ECO:0000313" key="1">
    <source>
        <dbReference type="EMBL" id="KAJ5199007.1"/>
    </source>
</evidence>
<protein>
    <submittedName>
        <fullName evidence="1">Uncharacterized protein</fullName>
    </submittedName>
</protein>